<comment type="caution">
    <text evidence="4">The sequence shown here is derived from an EMBL/GenBank/DDBJ whole genome shotgun (WGS) entry which is preliminary data.</text>
</comment>
<feature type="transmembrane region" description="Helical" evidence="3">
    <location>
        <begin position="245"/>
        <end position="264"/>
    </location>
</feature>
<proteinExistence type="inferred from homology"/>
<feature type="transmembrane region" description="Helical" evidence="3">
    <location>
        <begin position="425"/>
        <end position="450"/>
    </location>
</feature>
<feature type="region of interest" description="Disordered" evidence="2">
    <location>
        <begin position="1"/>
        <end position="25"/>
    </location>
</feature>
<comment type="similarity">
    <text evidence="1">Belongs to the major facilitator superfamily.</text>
</comment>
<evidence type="ECO:0000313" key="4">
    <source>
        <dbReference type="EMBL" id="KZS05761.1"/>
    </source>
</evidence>
<feature type="transmembrane region" description="Helical" evidence="3">
    <location>
        <begin position="164"/>
        <end position="191"/>
    </location>
</feature>
<feature type="transmembrane region" description="Helical" evidence="3">
    <location>
        <begin position="134"/>
        <end position="158"/>
    </location>
</feature>
<organism evidence="4 5">
    <name type="scientific">Daphnia magna</name>
    <dbReference type="NCBI Taxonomy" id="35525"/>
    <lineage>
        <taxon>Eukaryota</taxon>
        <taxon>Metazoa</taxon>
        <taxon>Ecdysozoa</taxon>
        <taxon>Arthropoda</taxon>
        <taxon>Crustacea</taxon>
        <taxon>Branchiopoda</taxon>
        <taxon>Diplostraca</taxon>
        <taxon>Cladocera</taxon>
        <taxon>Anomopoda</taxon>
        <taxon>Daphniidae</taxon>
        <taxon>Daphnia</taxon>
    </lineage>
</organism>
<feature type="compositionally biased region" description="Polar residues" evidence="2">
    <location>
        <begin position="1"/>
        <end position="10"/>
    </location>
</feature>
<evidence type="ECO:0000256" key="1">
    <source>
        <dbReference type="ARBA" id="ARBA00008335"/>
    </source>
</evidence>
<keyword evidence="5" id="KW-1185">Reference proteome</keyword>
<dbReference type="AlphaFoldDB" id="A0A0N8A344"/>
<dbReference type="GO" id="GO:0008643">
    <property type="term" value="P:carbohydrate transport"/>
    <property type="evidence" value="ECO:0007669"/>
    <property type="project" value="InterPro"/>
</dbReference>
<protein>
    <submittedName>
        <fullName evidence="4">Major facilitator superfamily domain-containing protein 12</fullName>
    </submittedName>
</protein>
<dbReference type="InterPro" id="IPR039672">
    <property type="entry name" value="MFS_2"/>
</dbReference>
<dbReference type="Proteomes" id="UP000076858">
    <property type="component" value="Unassembled WGS sequence"/>
</dbReference>
<feature type="transmembrane region" description="Helical" evidence="3">
    <location>
        <begin position="462"/>
        <end position="486"/>
    </location>
</feature>
<keyword evidence="3" id="KW-0812">Transmembrane</keyword>
<reference evidence="4 5" key="1">
    <citation type="submission" date="2016-03" db="EMBL/GenBank/DDBJ databases">
        <title>EvidentialGene: Evidence-directed Construction of Genes on Genomes.</title>
        <authorList>
            <person name="Gilbert D.G."/>
            <person name="Choi J.-H."/>
            <person name="Mockaitis K."/>
            <person name="Colbourne J."/>
            <person name="Pfrender M."/>
        </authorList>
    </citation>
    <scope>NUCLEOTIDE SEQUENCE [LARGE SCALE GENOMIC DNA]</scope>
    <source>
        <strain evidence="4 5">Xinb3</strain>
        <tissue evidence="4">Complete organism</tissue>
    </source>
</reference>
<dbReference type="FunFam" id="1.20.1250.20:FF:000841">
    <property type="entry name" value="Major facilitator superfamily domain-containing protein"/>
    <property type="match status" value="1"/>
</dbReference>
<feature type="transmembrane region" description="Helical" evidence="3">
    <location>
        <begin position="330"/>
        <end position="350"/>
    </location>
</feature>
<keyword evidence="3" id="KW-1133">Transmembrane helix</keyword>
<feature type="transmembrane region" description="Helical" evidence="3">
    <location>
        <begin position="297"/>
        <end position="318"/>
    </location>
</feature>
<dbReference type="CDD" id="cd17491">
    <property type="entry name" value="MFS_MFSD12"/>
    <property type="match status" value="1"/>
</dbReference>
<dbReference type="GO" id="GO:0005886">
    <property type="term" value="C:plasma membrane"/>
    <property type="evidence" value="ECO:0007669"/>
    <property type="project" value="TreeGrafter"/>
</dbReference>
<evidence type="ECO:0000256" key="3">
    <source>
        <dbReference type="SAM" id="Phobius"/>
    </source>
</evidence>
<dbReference type="GO" id="GO:0015293">
    <property type="term" value="F:symporter activity"/>
    <property type="evidence" value="ECO:0007669"/>
    <property type="project" value="InterPro"/>
</dbReference>
<dbReference type="Pfam" id="PF13347">
    <property type="entry name" value="MFS_2"/>
    <property type="match status" value="1"/>
</dbReference>
<gene>
    <name evidence="4" type="ORF">APZ42_031017</name>
</gene>
<evidence type="ECO:0000313" key="5">
    <source>
        <dbReference type="Proteomes" id="UP000076858"/>
    </source>
</evidence>
<feature type="transmembrane region" description="Helical" evidence="3">
    <location>
        <begin position="203"/>
        <end position="225"/>
    </location>
</feature>
<feature type="transmembrane region" description="Helical" evidence="3">
    <location>
        <begin position="54"/>
        <end position="71"/>
    </location>
</feature>
<dbReference type="EMBL" id="LRGB01002864">
    <property type="protein sequence ID" value="KZS05761.1"/>
    <property type="molecule type" value="Genomic_DNA"/>
</dbReference>
<keyword evidence="3" id="KW-0472">Membrane</keyword>
<name>A0A0N8A344_9CRUS</name>
<accession>A0A0N8A344</accession>
<dbReference type="InterPro" id="IPR036259">
    <property type="entry name" value="MFS_trans_sf"/>
</dbReference>
<dbReference type="Gene3D" id="1.20.1250.20">
    <property type="entry name" value="MFS general substrate transporter like domains"/>
    <property type="match status" value="1"/>
</dbReference>
<dbReference type="OrthoDB" id="1730117at2759"/>
<dbReference type="PANTHER" id="PTHR11328">
    <property type="entry name" value="MAJOR FACILITATOR SUPERFAMILY DOMAIN-CONTAINING PROTEIN"/>
    <property type="match status" value="1"/>
</dbReference>
<feature type="transmembrane region" description="Helical" evidence="3">
    <location>
        <begin position="362"/>
        <end position="380"/>
    </location>
</feature>
<feature type="transmembrane region" description="Helical" evidence="3">
    <location>
        <begin position="392"/>
        <end position="413"/>
    </location>
</feature>
<sequence length="520" mass="56545">MSMNTTTSQVVPGGEGNIQNDSSATMCKPDAEIRSKLSWKTRISFSVGHVLNDLTASMWFTYLLVFFHLVLRFDNSLSGIVLLIGQIADGIATPFVGLQVGEAYSNPAGQRRHQGSKCYSGLLANFGPRKTWHFFGTMCILASFPFIFMPCVGCATSSQWAQVIYFSGFIVIFQFGWAAVQVSHLSLIPVLAHDERSRTELTALRYAFTVASNITIYAMTWVTLGVTGASQQVVGPEDTTDFRDVVLIAVGIGALFSIFFHCGVDEVKHNQVYYSSMNQPNSPSAMKAFDWLKEKQFYQVAVLYMATRLFVNLSQVYLPLWLQDTLQLGATSVATTPLALFVSGFLTSLAMGPLTQVVGRKVVYLMGALIGMGACVYVWFGNGEFFQTYGVYGVAALYGAGGSTMLITSLAVTADLIGPHVESGAFVYGAMSFTDKLSNGITVFLIQYLHPCPSCCPECKPYYVMILALVCGGAALLALMSLATMIPLDIGVLPKGYQRIASDTEDDVTPETNRNISVMA</sequence>
<evidence type="ECO:0000256" key="2">
    <source>
        <dbReference type="SAM" id="MobiDB-lite"/>
    </source>
</evidence>
<dbReference type="PANTHER" id="PTHR11328:SF28">
    <property type="entry name" value="MAJOR FACILITATOR SUPERFAMILY DOMAIN-CONTAINING PROTEIN 12"/>
    <property type="match status" value="1"/>
</dbReference>
<dbReference type="STRING" id="35525.A0A0N8A344"/>
<dbReference type="FunFam" id="1.20.1250.20:FF:000431">
    <property type="entry name" value="Predicted protein"/>
    <property type="match status" value="1"/>
</dbReference>
<dbReference type="SUPFAM" id="SSF103473">
    <property type="entry name" value="MFS general substrate transporter"/>
    <property type="match status" value="1"/>
</dbReference>